<reference evidence="2" key="1">
    <citation type="submission" date="2022-07" db="EMBL/GenBank/DDBJ databases">
        <title>Phylogenomic reconstructions and comparative analyses of Kickxellomycotina fungi.</title>
        <authorList>
            <person name="Reynolds N.K."/>
            <person name="Stajich J.E."/>
            <person name="Barry K."/>
            <person name="Grigoriev I.V."/>
            <person name="Crous P."/>
            <person name="Smith M.E."/>
        </authorList>
    </citation>
    <scope>NUCLEOTIDE SEQUENCE</scope>
    <source>
        <strain evidence="2">CBS 109367</strain>
    </source>
</reference>
<evidence type="ECO:0000313" key="3">
    <source>
        <dbReference type="Proteomes" id="UP001151516"/>
    </source>
</evidence>
<organism evidence="2 3">
    <name type="scientific">Coemansia spiralis</name>
    <dbReference type="NCBI Taxonomy" id="417178"/>
    <lineage>
        <taxon>Eukaryota</taxon>
        <taxon>Fungi</taxon>
        <taxon>Fungi incertae sedis</taxon>
        <taxon>Zoopagomycota</taxon>
        <taxon>Kickxellomycotina</taxon>
        <taxon>Kickxellomycetes</taxon>
        <taxon>Kickxellales</taxon>
        <taxon>Kickxellaceae</taxon>
        <taxon>Coemansia</taxon>
    </lineage>
</organism>
<accession>A0A9W8L2K2</accession>
<dbReference type="Proteomes" id="UP001151516">
    <property type="component" value="Unassembled WGS sequence"/>
</dbReference>
<feature type="region of interest" description="Disordered" evidence="1">
    <location>
        <begin position="1"/>
        <end position="30"/>
    </location>
</feature>
<dbReference type="AlphaFoldDB" id="A0A9W8L2K2"/>
<name>A0A9W8L2K2_9FUNG</name>
<comment type="caution">
    <text evidence="2">The sequence shown here is derived from an EMBL/GenBank/DDBJ whole genome shotgun (WGS) entry which is preliminary data.</text>
</comment>
<protein>
    <submittedName>
        <fullName evidence="2">Uncharacterized protein</fullName>
    </submittedName>
</protein>
<evidence type="ECO:0000256" key="1">
    <source>
        <dbReference type="SAM" id="MobiDB-lite"/>
    </source>
</evidence>
<sequence>MAKRTKKRQTPGLDTDATVDDQDQCNSERGSWYPKDTDNFHWVLSRYTKIGLDGTLHLDHRYLDVRDISLVELIECENEANKNTPGYVHVSDESIISRLEVFNDSNPNKDCRRWFTLLRDLQTAAGGKHSVRQINTKHINTRSRWSVPFKSLHEVGYLIKNQTQRSLARYKSSHPSQAQPPYRTNVEKKNLASIKAMKKYVQHRHYVELRYPERSYHSFTFTEPVDDADVSDDISEPERWIRAMIKRHGPPMVLYMDKCAQNLTNSYINELNARNSHTAPIPLLHNAACHAAITGYLDKLIDEVMAMPKENRSAAVAAAKVSLQTAVHLVPQ</sequence>
<gene>
    <name evidence="2" type="ORF">IWW39_005311</name>
</gene>
<dbReference type="OrthoDB" id="5557898at2759"/>
<feature type="non-terminal residue" evidence="2">
    <location>
        <position position="332"/>
    </location>
</feature>
<dbReference type="EMBL" id="JANBTX010000260">
    <property type="protein sequence ID" value="KAJ2683774.1"/>
    <property type="molecule type" value="Genomic_DNA"/>
</dbReference>
<keyword evidence="3" id="KW-1185">Reference proteome</keyword>
<proteinExistence type="predicted"/>
<evidence type="ECO:0000313" key="2">
    <source>
        <dbReference type="EMBL" id="KAJ2683774.1"/>
    </source>
</evidence>